<name>A0A4S4FEP7_9MICO</name>
<evidence type="ECO:0000256" key="1">
    <source>
        <dbReference type="SAM" id="MobiDB-lite"/>
    </source>
</evidence>
<feature type="region of interest" description="Disordered" evidence="1">
    <location>
        <begin position="41"/>
        <end position="63"/>
    </location>
</feature>
<sequence>MSDTAAPTIPFARPVGSPFISLGSTDAEVCIDGVCAVPSSATEAQPTDVEKVVSSLDEGSTDY</sequence>
<comment type="caution">
    <text evidence="2">The sequence shown here is derived from an EMBL/GenBank/DDBJ whole genome shotgun (WGS) entry which is preliminary data.</text>
</comment>
<dbReference type="RefSeq" id="WP_136429428.1">
    <property type="nucleotide sequence ID" value="NZ_SSSM01000007.1"/>
</dbReference>
<reference evidence="2 3" key="1">
    <citation type="submission" date="2019-04" db="EMBL/GenBank/DDBJ databases">
        <authorList>
            <person name="Jiang L."/>
        </authorList>
    </citation>
    <scope>NUCLEOTIDE SEQUENCE [LARGE SCALE GENOMIC DNA]</scope>
    <source>
        <strain evidence="2 3">YIM 131853</strain>
    </source>
</reference>
<accession>A0A4S4FEP7</accession>
<dbReference type="Proteomes" id="UP000309133">
    <property type="component" value="Unassembled WGS sequence"/>
</dbReference>
<dbReference type="AlphaFoldDB" id="A0A4S4FEP7"/>
<evidence type="ECO:0000313" key="3">
    <source>
        <dbReference type="Proteomes" id="UP000309133"/>
    </source>
</evidence>
<organism evidence="2 3">
    <name type="scientific">Naasia lichenicola</name>
    <dbReference type="NCBI Taxonomy" id="2565933"/>
    <lineage>
        <taxon>Bacteria</taxon>
        <taxon>Bacillati</taxon>
        <taxon>Actinomycetota</taxon>
        <taxon>Actinomycetes</taxon>
        <taxon>Micrococcales</taxon>
        <taxon>Microbacteriaceae</taxon>
        <taxon>Naasia</taxon>
    </lineage>
</organism>
<dbReference type="EMBL" id="SSSM01000007">
    <property type="protein sequence ID" value="THG28132.1"/>
    <property type="molecule type" value="Genomic_DNA"/>
</dbReference>
<protein>
    <submittedName>
        <fullName evidence="2">Uncharacterized protein</fullName>
    </submittedName>
</protein>
<proteinExistence type="predicted"/>
<gene>
    <name evidence="2" type="ORF">E6C64_18630</name>
</gene>
<keyword evidence="3" id="KW-1185">Reference proteome</keyword>
<evidence type="ECO:0000313" key="2">
    <source>
        <dbReference type="EMBL" id="THG28132.1"/>
    </source>
</evidence>